<reference evidence="3" key="1">
    <citation type="submission" date="2016-10" db="EMBL/GenBank/DDBJ databases">
        <authorList>
            <person name="Jeantristanb JTB J.-T."/>
            <person name="Ricardo R."/>
        </authorList>
    </citation>
    <scope>NUCLEOTIDE SEQUENCE [LARGE SCALE GENOMIC DNA]</scope>
</reference>
<dbReference type="AlphaFoldDB" id="A0A2X0KMB1"/>
<dbReference type="STRING" id="289078.A0A2X0KMB1"/>
<evidence type="ECO:0000313" key="2">
    <source>
        <dbReference type="EMBL" id="SCZ94819.1"/>
    </source>
</evidence>
<feature type="compositionally biased region" description="Polar residues" evidence="1">
    <location>
        <begin position="81"/>
        <end position="92"/>
    </location>
</feature>
<feature type="compositionally biased region" description="Polar residues" evidence="1">
    <location>
        <begin position="347"/>
        <end position="357"/>
    </location>
</feature>
<gene>
    <name evidence="2" type="ORF">BZ3500_MVSOF-1268-A1-R1_CHR12-1G03679</name>
</gene>
<dbReference type="OrthoDB" id="2536221at2759"/>
<feature type="compositionally biased region" description="Basic and acidic residues" evidence="1">
    <location>
        <begin position="119"/>
        <end position="131"/>
    </location>
</feature>
<keyword evidence="3" id="KW-1185">Reference proteome</keyword>
<feature type="region of interest" description="Disordered" evidence="1">
    <location>
        <begin position="347"/>
        <end position="370"/>
    </location>
</feature>
<protein>
    <submittedName>
        <fullName evidence="2">BZ3500_MvSof-1268-A1-R1_Chr12-1g03679 protein</fullName>
    </submittedName>
</protein>
<feature type="compositionally biased region" description="Polar residues" evidence="1">
    <location>
        <begin position="8"/>
        <end position="18"/>
    </location>
</feature>
<evidence type="ECO:0000313" key="3">
    <source>
        <dbReference type="Proteomes" id="UP000249723"/>
    </source>
</evidence>
<feature type="compositionally biased region" description="Basic residues" evidence="1">
    <location>
        <begin position="101"/>
        <end position="111"/>
    </location>
</feature>
<sequence length="860" mass="93465">MAVLDLSTGDSTSASASRRTGCRADDDCAPCAPASPSTLTSCLPSRRTAPWPPPIPSTSTCDPVPVQHENTNPIRRGSAGTGSVKSTTSSNGKGKAALRSGKSKPTRRPKTSLKSVPSRTEHTGDEAHDHHSADLLDAAAAIERPDPSSVHRTTPTNHHPAPADASIKTCQAIDRWQEQCTEVVVGGHKGKVNRDWCHVHEIEQAQVKHEFIRCIAALPAAAKQVPLPDASDITSCDDLDDLEAWEKVARQLAALSDKALACREYYAVHFAASGLDLASLMGRMSLEELALRSRAADGVMRLVTRRSHLLILTSEDALWLLEPQSHSPNAPTTLPNGEPAPPVPNCLSGSTPNSTSLPLRPPCAPSLQTEAEEPDPIVALERVKRAELLELLSLTGSHASFIKNSTKSVQRVRVIECLFRRLISRDEELLVKAYRGGHDHVLRFFEDVTCCSLAALTRLHAALQQTSSLSLKEAIMDAFRAIAWEESGAGETEPGEEGLGLQLLGGWSYKIQLARSMSPVEWSHLYDLCGCPGCALRCCVRFSDWTYIRRLSIVSPSTNPTSTPPFEHWADSNNETDASKIFKALSVVKCAESGPGASEPEIRRVAGGFVGPKGKGMWLERIERNWIMIKLGFGDTKADARQSLRLIDAVQARHPLIIRIFPDGLFGGERYPTPPPNQLWYSRYRSASSKALLRHQPWAIDQNAFGKDNATPLITFDRLDSPEKAQGMASFKYTFEVVVLDGHGRDGPGSGRTANENQNRSFEQFEAELGQLFCEALGVEDVKGAIRYARERGIERGDFVDWGMSAAQLAAMEEMGAGANAANLAMVKKKAKGGGNGGNAALENLRDDALALKLSRNLFR</sequence>
<dbReference type="Proteomes" id="UP000249723">
    <property type="component" value="Unassembled WGS sequence"/>
</dbReference>
<evidence type="ECO:0000256" key="1">
    <source>
        <dbReference type="SAM" id="MobiDB-lite"/>
    </source>
</evidence>
<accession>A0A2X0KMB1</accession>
<proteinExistence type="predicted"/>
<feature type="region of interest" description="Disordered" evidence="1">
    <location>
        <begin position="1"/>
        <end position="131"/>
    </location>
</feature>
<dbReference type="EMBL" id="FMWP01000054">
    <property type="protein sequence ID" value="SCZ94819.1"/>
    <property type="molecule type" value="Genomic_DNA"/>
</dbReference>
<name>A0A2X0KMB1_9BASI</name>
<organism evidence="2 3">
    <name type="scientific">Microbotryum saponariae</name>
    <dbReference type="NCBI Taxonomy" id="289078"/>
    <lineage>
        <taxon>Eukaryota</taxon>
        <taxon>Fungi</taxon>
        <taxon>Dikarya</taxon>
        <taxon>Basidiomycota</taxon>
        <taxon>Pucciniomycotina</taxon>
        <taxon>Microbotryomycetes</taxon>
        <taxon>Microbotryales</taxon>
        <taxon>Microbotryaceae</taxon>
        <taxon>Microbotryum</taxon>
    </lineage>
</organism>